<evidence type="ECO:0000259" key="3">
    <source>
        <dbReference type="Pfam" id="PF13847"/>
    </source>
</evidence>
<feature type="domain" description="Methyltransferase" evidence="3">
    <location>
        <begin position="60"/>
        <end position="146"/>
    </location>
</feature>
<dbReference type="OrthoDB" id="9800454at2"/>
<evidence type="ECO:0000256" key="2">
    <source>
        <dbReference type="ARBA" id="ARBA00022679"/>
    </source>
</evidence>
<dbReference type="InterPro" id="IPR051052">
    <property type="entry name" value="Diverse_substrate_MTase"/>
</dbReference>
<keyword evidence="2" id="KW-0808">Transferase</keyword>
<dbReference type="STRING" id="470826.SAMN04488027_11531"/>
<dbReference type="Proteomes" id="UP000199296">
    <property type="component" value="Unassembled WGS sequence"/>
</dbReference>
<keyword evidence="5" id="KW-1185">Reference proteome</keyword>
<dbReference type="InterPro" id="IPR029063">
    <property type="entry name" value="SAM-dependent_MTases_sf"/>
</dbReference>
<dbReference type="EMBL" id="FNCW01000015">
    <property type="protein sequence ID" value="SDH01351.1"/>
    <property type="molecule type" value="Genomic_DNA"/>
</dbReference>
<reference evidence="4 5" key="1">
    <citation type="submission" date="2016-10" db="EMBL/GenBank/DDBJ databases">
        <authorList>
            <person name="de Groot N.N."/>
        </authorList>
    </citation>
    <scope>NUCLEOTIDE SEQUENCE [LARGE SCALE GENOMIC DNA]</scope>
    <source>
        <strain evidence="4 5">DSM 19803</strain>
    </source>
</reference>
<dbReference type="PANTHER" id="PTHR44942:SF4">
    <property type="entry name" value="METHYLTRANSFERASE TYPE 11 DOMAIN-CONTAINING PROTEIN"/>
    <property type="match status" value="1"/>
</dbReference>
<dbReference type="Gene3D" id="3.40.50.150">
    <property type="entry name" value="Vaccinia Virus protein VP39"/>
    <property type="match status" value="1"/>
</dbReference>
<dbReference type="Pfam" id="PF13847">
    <property type="entry name" value="Methyltransf_31"/>
    <property type="match status" value="1"/>
</dbReference>
<evidence type="ECO:0000313" key="4">
    <source>
        <dbReference type="EMBL" id="SDH01351.1"/>
    </source>
</evidence>
<dbReference type="RefSeq" id="WP_093369686.1">
    <property type="nucleotide sequence ID" value="NZ_FNCW01000015.1"/>
</dbReference>
<evidence type="ECO:0000313" key="5">
    <source>
        <dbReference type="Proteomes" id="UP000199296"/>
    </source>
</evidence>
<accession>A0A1G7YY26</accession>
<sequence length="236" mass="27261">MKQISTITRSKEAEIMDKFDFKGDELKSVLETIDKINAKLGGHRVTIKGIQKLLENHPRKHLVIADLGCGSGDALRQISKWAKKQGINVQLIGIDANPHTIQVAREWSRDYKNISYRVIDVFSEDFDDFEADIITCCLTLHHFENKFIKKLVPILSDKASLGLVINDLHRSKVAYRLFELYCSVFVNSDIARKDGLTSILRGFTSEDLENFAKELNLKHHITWYWAFRYQWIIYSS</sequence>
<evidence type="ECO:0000256" key="1">
    <source>
        <dbReference type="ARBA" id="ARBA00022603"/>
    </source>
</evidence>
<dbReference type="CDD" id="cd02440">
    <property type="entry name" value="AdoMet_MTases"/>
    <property type="match status" value="1"/>
</dbReference>
<dbReference type="InterPro" id="IPR025714">
    <property type="entry name" value="Methyltranfer_dom"/>
</dbReference>
<protein>
    <recommendedName>
        <fullName evidence="3">Methyltransferase domain-containing protein</fullName>
    </recommendedName>
</protein>
<name>A0A1G7YY26_9FLAO</name>
<dbReference type="SUPFAM" id="SSF53335">
    <property type="entry name" value="S-adenosyl-L-methionine-dependent methyltransferases"/>
    <property type="match status" value="1"/>
</dbReference>
<dbReference type="GO" id="GO:0032259">
    <property type="term" value="P:methylation"/>
    <property type="evidence" value="ECO:0007669"/>
    <property type="project" value="UniProtKB-KW"/>
</dbReference>
<dbReference type="GO" id="GO:0008168">
    <property type="term" value="F:methyltransferase activity"/>
    <property type="evidence" value="ECO:0007669"/>
    <property type="project" value="UniProtKB-KW"/>
</dbReference>
<keyword evidence="1" id="KW-0489">Methyltransferase</keyword>
<dbReference type="PANTHER" id="PTHR44942">
    <property type="entry name" value="METHYLTRANSF_11 DOMAIN-CONTAINING PROTEIN"/>
    <property type="match status" value="1"/>
</dbReference>
<gene>
    <name evidence="4" type="ORF">SAMN04488027_11531</name>
</gene>
<dbReference type="AlphaFoldDB" id="A0A1G7YY26"/>
<organism evidence="4 5">
    <name type="scientific">Psychroflexus sediminis</name>
    <dbReference type="NCBI Taxonomy" id="470826"/>
    <lineage>
        <taxon>Bacteria</taxon>
        <taxon>Pseudomonadati</taxon>
        <taxon>Bacteroidota</taxon>
        <taxon>Flavobacteriia</taxon>
        <taxon>Flavobacteriales</taxon>
        <taxon>Flavobacteriaceae</taxon>
        <taxon>Psychroflexus</taxon>
    </lineage>
</organism>
<proteinExistence type="predicted"/>